<dbReference type="GO" id="GO:0005739">
    <property type="term" value="C:mitochondrion"/>
    <property type="evidence" value="ECO:0007669"/>
    <property type="project" value="UniProtKB-SubCell"/>
</dbReference>
<comment type="subcellular location">
    <subcellularLocation>
        <location evidence="1">Mitochondrion</location>
    </subcellularLocation>
</comment>
<evidence type="ECO:0000256" key="2">
    <source>
        <dbReference type="ARBA" id="ARBA00008860"/>
    </source>
</evidence>
<evidence type="ECO:0000256" key="4">
    <source>
        <dbReference type="ARBA" id="ARBA00023128"/>
    </source>
</evidence>
<proteinExistence type="inferred from homology"/>
<name>A0A7S9KL19_EPIFF</name>
<comment type="similarity">
    <text evidence="2">Belongs to the mitochondrion-specific ribosomal protein mL50 family.</text>
</comment>
<keyword evidence="9" id="KW-1185">Reference proteome</keyword>
<keyword evidence="5" id="KW-0687">Ribonucleoprotein</keyword>
<dbReference type="Pfam" id="PF10501">
    <property type="entry name" value="Ribosomal_L50"/>
    <property type="match status" value="1"/>
</dbReference>
<feature type="region of interest" description="Disordered" evidence="7">
    <location>
        <begin position="87"/>
        <end position="122"/>
    </location>
</feature>
<dbReference type="GO" id="GO:1990904">
    <property type="term" value="C:ribonucleoprotein complex"/>
    <property type="evidence" value="ECO:0007669"/>
    <property type="project" value="UniProtKB-KW"/>
</dbReference>
<dbReference type="Proteomes" id="UP000594364">
    <property type="component" value="Chromosome 1"/>
</dbReference>
<keyword evidence="4" id="KW-0496">Mitochondrion</keyword>
<dbReference type="InterPro" id="IPR018305">
    <property type="entry name" value="Ribosomal_m50"/>
</dbReference>
<evidence type="ECO:0000256" key="1">
    <source>
        <dbReference type="ARBA" id="ARBA00004173"/>
    </source>
</evidence>
<evidence type="ECO:0000313" key="8">
    <source>
        <dbReference type="EMBL" id="QPG94269.1"/>
    </source>
</evidence>
<accession>A0A7S9KL19</accession>
<protein>
    <recommendedName>
        <fullName evidence="6">Large ribosomal subunit protein mL50</fullName>
    </recommendedName>
</protein>
<dbReference type="GO" id="GO:0005840">
    <property type="term" value="C:ribosome"/>
    <property type="evidence" value="ECO:0007669"/>
    <property type="project" value="UniProtKB-KW"/>
</dbReference>
<feature type="region of interest" description="Disordered" evidence="7">
    <location>
        <begin position="52"/>
        <end position="75"/>
    </location>
</feature>
<evidence type="ECO:0000313" key="9">
    <source>
        <dbReference type="Proteomes" id="UP000594364"/>
    </source>
</evidence>
<evidence type="ECO:0000256" key="7">
    <source>
        <dbReference type="SAM" id="MobiDB-lite"/>
    </source>
</evidence>
<evidence type="ECO:0000256" key="5">
    <source>
        <dbReference type="ARBA" id="ARBA00023274"/>
    </source>
</evidence>
<feature type="compositionally biased region" description="Basic and acidic residues" evidence="7">
    <location>
        <begin position="104"/>
        <end position="116"/>
    </location>
</feature>
<dbReference type="OrthoDB" id="6220758at2759"/>
<gene>
    <name evidence="8" type="ORF">C2857_005560</name>
</gene>
<keyword evidence="3" id="KW-0689">Ribosomal protein</keyword>
<sequence>MARISRMRGLVPLQLTAPAPLSTRPSFAACRAISTTCATRGKNTEWVRGKLWRGEAPGPEDPYTQRLEVEPEDGSNLPEEALHLRRSDKTPAAVLNSRLTLPPKRTEAASERELKSADPSYVPATDAEGLEAISTLETWWDQEGHWGEESEFKGFGSSEKVADKNVMEVCLRQSVVEALSLQETGSFSAWSTRKWREVSRSELDQILATEVLVQDGRALLKGDSSFISQSLVSEADEVDAAAKVAPEEAREMVRAWGASWKELVLDEQLKFAIRKRLYQLTGTLIPDAKLGAARTVKHVLTLITKQPKPAKLAELLERRGDVQQLANVKVHSRKIGPVEKETSVGRWKVIEEELTKRGLPVTGTTGLSKNKERDWISGKI</sequence>
<organism evidence="8 9">
    <name type="scientific">Epichloe festucae (strain Fl1)</name>
    <dbReference type="NCBI Taxonomy" id="877507"/>
    <lineage>
        <taxon>Eukaryota</taxon>
        <taxon>Fungi</taxon>
        <taxon>Dikarya</taxon>
        <taxon>Ascomycota</taxon>
        <taxon>Pezizomycotina</taxon>
        <taxon>Sordariomycetes</taxon>
        <taxon>Hypocreomycetidae</taxon>
        <taxon>Hypocreales</taxon>
        <taxon>Clavicipitaceae</taxon>
        <taxon>Epichloe</taxon>
    </lineage>
</organism>
<dbReference type="AlphaFoldDB" id="A0A7S9KL19"/>
<evidence type="ECO:0000256" key="6">
    <source>
        <dbReference type="ARBA" id="ARBA00035183"/>
    </source>
</evidence>
<evidence type="ECO:0000256" key="3">
    <source>
        <dbReference type="ARBA" id="ARBA00022980"/>
    </source>
</evidence>
<dbReference type="EMBL" id="CP031385">
    <property type="protein sequence ID" value="QPG94269.1"/>
    <property type="molecule type" value="Genomic_DNA"/>
</dbReference>
<reference evidence="8 9" key="1">
    <citation type="journal article" date="2018" name="PLoS Genet.">
        <title>Repeat elements organise 3D genome structure and mediate transcription in the filamentous fungus Epichloe festucae.</title>
        <authorList>
            <person name="Winter D.J."/>
            <person name="Ganley A.R.D."/>
            <person name="Young C.A."/>
            <person name="Liachko I."/>
            <person name="Schardl C.L."/>
            <person name="Dupont P.Y."/>
            <person name="Berry D."/>
            <person name="Ram A."/>
            <person name="Scott B."/>
            <person name="Cox M.P."/>
        </authorList>
    </citation>
    <scope>NUCLEOTIDE SEQUENCE [LARGE SCALE GENOMIC DNA]</scope>
    <source>
        <strain evidence="8 9">Fl1</strain>
    </source>
</reference>